<dbReference type="Pfam" id="PF07690">
    <property type="entry name" value="MFS_1"/>
    <property type="match status" value="1"/>
</dbReference>
<dbReference type="InParanoid" id="Q5B4A2"/>
<dbReference type="AlphaFoldDB" id="Q5B4A2"/>
<feature type="compositionally biased region" description="Basic and acidic residues" evidence="6">
    <location>
        <begin position="15"/>
        <end position="33"/>
    </location>
</feature>
<protein>
    <submittedName>
        <fullName evidence="8">Uncharacterized protein</fullName>
    </submittedName>
</protein>
<proteinExistence type="predicted"/>
<feature type="transmembrane region" description="Helical" evidence="7">
    <location>
        <begin position="98"/>
        <end position="120"/>
    </location>
</feature>
<dbReference type="HOGENOM" id="CLU_731634_0_0_1"/>
<dbReference type="RefSeq" id="XP_662232.1">
    <property type="nucleotide sequence ID" value="XM_657140.1"/>
</dbReference>
<reference evidence="9" key="2">
    <citation type="journal article" date="2009" name="Fungal Genet. Biol.">
        <title>The 2008 update of the Aspergillus nidulans genome annotation: a community effort.</title>
        <authorList>
            <person name="Wortman J.R."/>
            <person name="Gilsenan J.M."/>
            <person name="Joardar V."/>
            <person name="Deegan J."/>
            <person name="Clutterbuck J."/>
            <person name="Andersen M.R."/>
            <person name="Archer D."/>
            <person name="Bencina M."/>
            <person name="Braus G."/>
            <person name="Coutinho P."/>
            <person name="von Dohren H."/>
            <person name="Doonan J."/>
            <person name="Driessen A.J."/>
            <person name="Durek P."/>
            <person name="Espeso E."/>
            <person name="Fekete E."/>
            <person name="Flipphi M."/>
            <person name="Estrada C.G."/>
            <person name="Geysens S."/>
            <person name="Goldman G."/>
            <person name="de Groot P.W."/>
            <person name="Hansen K."/>
            <person name="Harris S.D."/>
            <person name="Heinekamp T."/>
            <person name="Helmstaedt K."/>
            <person name="Henrissat B."/>
            <person name="Hofmann G."/>
            <person name="Homan T."/>
            <person name="Horio T."/>
            <person name="Horiuchi H."/>
            <person name="James S."/>
            <person name="Jones M."/>
            <person name="Karaffa L."/>
            <person name="Karanyi Z."/>
            <person name="Kato M."/>
            <person name="Keller N."/>
            <person name="Kelly D.E."/>
            <person name="Kiel J.A."/>
            <person name="Kim J.M."/>
            <person name="van der Klei I.J."/>
            <person name="Klis F.M."/>
            <person name="Kovalchuk A."/>
            <person name="Krasevec N."/>
            <person name="Kubicek C.P."/>
            <person name="Liu B."/>
            <person name="Maccabe A."/>
            <person name="Meyer V."/>
            <person name="Mirabito P."/>
            <person name="Miskei M."/>
            <person name="Mos M."/>
            <person name="Mullins J."/>
            <person name="Nelson D.R."/>
            <person name="Nielsen J."/>
            <person name="Oakley B.R."/>
            <person name="Osmani S.A."/>
            <person name="Pakula T."/>
            <person name="Paszewski A."/>
            <person name="Paulsen I."/>
            <person name="Pilsyk S."/>
            <person name="Pocsi I."/>
            <person name="Punt P.J."/>
            <person name="Ram A.F."/>
            <person name="Ren Q."/>
            <person name="Robellet X."/>
            <person name="Robson G."/>
            <person name="Seiboth B."/>
            <person name="van Solingen P."/>
            <person name="Specht T."/>
            <person name="Sun J."/>
            <person name="Taheri-Talesh N."/>
            <person name="Takeshita N."/>
            <person name="Ussery D."/>
            <person name="vanKuyk P.A."/>
            <person name="Visser H."/>
            <person name="van de Vondervoort P.J."/>
            <person name="de Vries R.P."/>
            <person name="Walton J."/>
            <person name="Xiang X."/>
            <person name="Xiong Y."/>
            <person name="Zeng A.P."/>
            <person name="Brandt B.W."/>
            <person name="Cornell M.J."/>
            <person name="van den Hondel C.A."/>
            <person name="Visser J."/>
            <person name="Oliver S.G."/>
            <person name="Turner G."/>
        </authorList>
    </citation>
    <scope>GENOME REANNOTATION</scope>
    <source>
        <strain evidence="9">FGSC A4 / ATCC 38163 / CBS 112.46 / NRRL 194 / M139</strain>
    </source>
</reference>
<dbReference type="GeneID" id="2872427"/>
<comment type="subcellular location">
    <subcellularLocation>
        <location evidence="1">Membrane</location>
        <topology evidence="1">Multi-pass membrane protein</topology>
    </subcellularLocation>
</comment>
<keyword evidence="4 7" id="KW-1133">Transmembrane helix</keyword>
<feature type="transmembrane region" description="Helical" evidence="7">
    <location>
        <begin position="247"/>
        <end position="266"/>
    </location>
</feature>
<organism evidence="8 9">
    <name type="scientific">Emericella nidulans (strain FGSC A4 / ATCC 38163 / CBS 112.46 / NRRL 194 / M139)</name>
    <name type="common">Aspergillus nidulans</name>
    <dbReference type="NCBI Taxonomy" id="227321"/>
    <lineage>
        <taxon>Eukaryota</taxon>
        <taxon>Fungi</taxon>
        <taxon>Dikarya</taxon>
        <taxon>Ascomycota</taxon>
        <taxon>Pezizomycotina</taxon>
        <taxon>Eurotiomycetes</taxon>
        <taxon>Eurotiomycetidae</taxon>
        <taxon>Eurotiales</taxon>
        <taxon>Aspergillaceae</taxon>
        <taxon>Aspergillus</taxon>
        <taxon>Aspergillus subgen. Nidulantes</taxon>
    </lineage>
</organism>
<evidence type="ECO:0000256" key="1">
    <source>
        <dbReference type="ARBA" id="ARBA00004141"/>
    </source>
</evidence>
<dbReference type="SUPFAM" id="SSF103473">
    <property type="entry name" value="MFS general substrate transporter"/>
    <property type="match status" value="1"/>
</dbReference>
<dbReference type="Proteomes" id="UP000000560">
    <property type="component" value="Chromosome III"/>
</dbReference>
<name>Q5B4A2_EMENI</name>
<feature type="transmembrane region" description="Helical" evidence="7">
    <location>
        <begin position="162"/>
        <end position="185"/>
    </location>
</feature>
<dbReference type="InterPro" id="IPR036259">
    <property type="entry name" value="MFS_trans_sf"/>
</dbReference>
<keyword evidence="3 7" id="KW-0812">Transmembrane</keyword>
<dbReference type="EMBL" id="BN001303">
    <property type="protein sequence ID" value="CBF77114.1"/>
    <property type="molecule type" value="Genomic_DNA"/>
</dbReference>
<evidence type="ECO:0000256" key="3">
    <source>
        <dbReference type="ARBA" id="ARBA00022692"/>
    </source>
</evidence>
<dbReference type="GO" id="GO:0022857">
    <property type="term" value="F:transmembrane transporter activity"/>
    <property type="evidence" value="ECO:0007669"/>
    <property type="project" value="InterPro"/>
</dbReference>
<dbReference type="InterPro" id="IPR011701">
    <property type="entry name" value="MFS"/>
</dbReference>
<evidence type="ECO:0000256" key="5">
    <source>
        <dbReference type="ARBA" id="ARBA00023136"/>
    </source>
</evidence>
<dbReference type="OrthoDB" id="6730379at2759"/>
<dbReference type="KEGG" id="ani:ANIA_04628"/>
<evidence type="ECO:0000256" key="4">
    <source>
        <dbReference type="ARBA" id="ARBA00022989"/>
    </source>
</evidence>
<accession>C8V7Q8</accession>
<evidence type="ECO:0000313" key="9">
    <source>
        <dbReference type="Proteomes" id="UP000000560"/>
    </source>
</evidence>
<evidence type="ECO:0000256" key="2">
    <source>
        <dbReference type="ARBA" id="ARBA00022448"/>
    </source>
</evidence>
<evidence type="ECO:0000313" key="8">
    <source>
        <dbReference type="EMBL" id="CBF77114.1"/>
    </source>
</evidence>
<feature type="transmembrane region" description="Helical" evidence="7">
    <location>
        <begin position="217"/>
        <end position="235"/>
    </location>
</feature>
<sequence length="378" mass="41175">MPRTGRVAGSPPPSIDEKEPPGSTHKEHTDPVPEKGLGLQAADVETAAHATGDPVNIDKATNRRLFWRINRRILDGMLRIGGILAWGTSHYIGHVISWKLLFLVLGAATCAWGLFLSWYIPDRPMKAKCFSEAEKRLMVERVRANDTGIQNKQYKRYQAVEALMDSIVWLCVLLQLSSTLVIGRWTQLLNIAQGGVTIAVMVGGASLATWTRRTVMIMHLCTFPAIVGTAVIYSISPTAASRVGLLIVFYCTQFILVEGNLLFSLISRNVAGQTKRSTVLAMTFIAWAAGNATAPQVHTVATLFHYRLSVSAGITGETTSSNLATPRVCLSRRVGHPGAGKAVLPVVLLEQMEGVTMCLFSNRMQIPEPSIGTGRNLK</sequence>
<evidence type="ECO:0000256" key="7">
    <source>
        <dbReference type="SAM" id="Phobius"/>
    </source>
</evidence>
<reference evidence="9" key="1">
    <citation type="journal article" date="2005" name="Nature">
        <title>Sequencing of Aspergillus nidulans and comparative analysis with A. fumigatus and A. oryzae.</title>
        <authorList>
            <person name="Galagan J.E."/>
            <person name="Calvo S.E."/>
            <person name="Cuomo C."/>
            <person name="Ma L.J."/>
            <person name="Wortman J.R."/>
            <person name="Batzoglou S."/>
            <person name="Lee S.I."/>
            <person name="Basturkmen M."/>
            <person name="Spevak C.C."/>
            <person name="Clutterbuck J."/>
            <person name="Kapitonov V."/>
            <person name="Jurka J."/>
            <person name="Scazzocchio C."/>
            <person name="Farman M."/>
            <person name="Butler J."/>
            <person name="Purcell S."/>
            <person name="Harris S."/>
            <person name="Braus G.H."/>
            <person name="Draht O."/>
            <person name="Busch S."/>
            <person name="D'Enfert C."/>
            <person name="Bouchier C."/>
            <person name="Goldman G.H."/>
            <person name="Bell-Pedersen D."/>
            <person name="Griffiths-Jones S."/>
            <person name="Doonan J.H."/>
            <person name="Yu J."/>
            <person name="Vienken K."/>
            <person name="Pain A."/>
            <person name="Freitag M."/>
            <person name="Selker E.U."/>
            <person name="Archer D.B."/>
            <person name="Penalva M.A."/>
            <person name="Oakley B.R."/>
            <person name="Momany M."/>
            <person name="Tanaka T."/>
            <person name="Kumagai T."/>
            <person name="Asai K."/>
            <person name="Machida M."/>
            <person name="Nierman W.C."/>
            <person name="Denning D.W."/>
            <person name="Caddick M."/>
            <person name="Hynes M."/>
            <person name="Paoletti M."/>
            <person name="Fischer R."/>
            <person name="Miller B."/>
            <person name="Dyer P."/>
            <person name="Sachs M.S."/>
            <person name="Osmani S.A."/>
            <person name="Birren B.W."/>
        </authorList>
    </citation>
    <scope>NUCLEOTIDE SEQUENCE [LARGE SCALE GENOMIC DNA]</scope>
    <source>
        <strain evidence="9">FGSC A4 / ATCC 38163 / CBS 112.46 / NRRL 194 / M139</strain>
    </source>
</reference>
<evidence type="ECO:0000256" key="6">
    <source>
        <dbReference type="SAM" id="MobiDB-lite"/>
    </source>
</evidence>
<feature type="region of interest" description="Disordered" evidence="6">
    <location>
        <begin position="1"/>
        <end position="35"/>
    </location>
</feature>
<keyword evidence="2" id="KW-0813">Transport</keyword>
<dbReference type="eggNOG" id="KOG2533">
    <property type="taxonomic scope" value="Eukaryota"/>
</dbReference>
<gene>
    <name evidence="8" type="ORF">ANIA_04628</name>
</gene>
<accession>Q5B4A2</accession>
<dbReference type="OMA" id="LFWRINR"/>
<dbReference type="Gene3D" id="1.20.1250.20">
    <property type="entry name" value="MFS general substrate transporter like domains"/>
    <property type="match status" value="1"/>
</dbReference>
<keyword evidence="5 7" id="KW-0472">Membrane</keyword>
<keyword evidence="9" id="KW-1185">Reference proteome</keyword>
<dbReference type="PANTHER" id="PTHR43791">
    <property type="entry name" value="PERMEASE-RELATED"/>
    <property type="match status" value="1"/>
</dbReference>
<dbReference type="GO" id="GO:0016020">
    <property type="term" value="C:membrane"/>
    <property type="evidence" value="ECO:0007669"/>
    <property type="project" value="UniProtKB-SubCell"/>
</dbReference>
<feature type="transmembrane region" description="Helical" evidence="7">
    <location>
        <begin position="191"/>
        <end position="210"/>
    </location>
</feature>
<feature type="transmembrane region" description="Helical" evidence="7">
    <location>
        <begin position="73"/>
        <end position="92"/>
    </location>
</feature>
<dbReference type="PANTHER" id="PTHR43791:SF63">
    <property type="entry name" value="HIGH AFFINITY CYSTEINE TRANSPORTER"/>
    <property type="match status" value="1"/>
</dbReference>